<feature type="compositionally biased region" description="Basic and acidic residues" evidence="1">
    <location>
        <begin position="111"/>
        <end position="125"/>
    </location>
</feature>
<dbReference type="AlphaFoldDB" id="A0A1I7Z581"/>
<organism evidence="4 5">
    <name type="scientific">Steinernema glaseri</name>
    <dbReference type="NCBI Taxonomy" id="37863"/>
    <lineage>
        <taxon>Eukaryota</taxon>
        <taxon>Metazoa</taxon>
        <taxon>Ecdysozoa</taxon>
        <taxon>Nematoda</taxon>
        <taxon>Chromadorea</taxon>
        <taxon>Rhabditida</taxon>
        <taxon>Tylenchina</taxon>
        <taxon>Panagrolaimomorpha</taxon>
        <taxon>Strongyloidoidea</taxon>
        <taxon>Steinernematidae</taxon>
        <taxon>Steinernema</taxon>
    </lineage>
</organism>
<feature type="region of interest" description="Disordered" evidence="1">
    <location>
        <begin position="66"/>
        <end position="89"/>
    </location>
</feature>
<feature type="transmembrane region" description="Helical" evidence="2">
    <location>
        <begin position="28"/>
        <end position="54"/>
    </location>
</feature>
<reference evidence="5" key="1">
    <citation type="submission" date="2016-11" db="UniProtKB">
        <authorList>
            <consortium name="WormBaseParasite"/>
        </authorList>
    </citation>
    <scope>IDENTIFICATION</scope>
</reference>
<sequence>MRLINAFLFAFFVHSCYGFVTTSTESGAPVFFLANFLIFAAYTAIYAFTLWFLWDKHWVSGPEALRSHAGKDPKRVLSTESPSVVNHTAPRDFDNVAHMLKTKRTNTSTIDSKKSSQEPSRDLSKKTKRTNTSTIDSKKSSQEPSRDPSKSLFSSRKSQKAWSEKEYTARSDDTLRSDEVTWTPGRVRAEKARASRTEFFFAFIVCSVVYASVMSIHIIVDTIIVLVEMA</sequence>
<dbReference type="Proteomes" id="UP000095287">
    <property type="component" value="Unplaced"/>
</dbReference>
<keyword evidence="2" id="KW-0472">Membrane</keyword>
<feature type="signal peptide" evidence="3">
    <location>
        <begin position="1"/>
        <end position="18"/>
    </location>
</feature>
<dbReference type="WBParaSite" id="L893_g22972.t1">
    <property type="protein sequence ID" value="L893_g22972.t1"/>
    <property type="gene ID" value="L893_g22972"/>
</dbReference>
<evidence type="ECO:0000256" key="3">
    <source>
        <dbReference type="SAM" id="SignalP"/>
    </source>
</evidence>
<proteinExistence type="predicted"/>
<feature type="compositionally biased region" description="Basic and acidic residues" evidence="1">
    <location>
        <begin position="136"/>
        <end position="149"/>
    </location>
</feature>
<evidence type="ECO:0000256" key="2">
    <source>
        <dbReference type="SAM" id="Phobius"/>
    </source>
</evidence>
<keyword evidence="2" id="KW-0812">Transmembrane</keyword>
<keyword evidence="3" id="KW-0732">Signal</keyword>
<accession>A0A1I7Z581</accession>
<name>A0A1I7Z581_9BILA</name>
<feature type="compositionally biased region" description="Basic and acidic residues" evidence="1">
    <location>
        <begin position="66"/>
        <end position="77"/>
    </location>
</feature>
<evidence type="ECO:0000313" key="4">
    <source>
        <dbReference type="Proteomes" id="UP000095287"/>
    </source>
</evidence>
<keyword evidence="4" id="KW-1185">Reference proteome</keyword>
<evidence type="ECO:0000313" key="5">
    <source>
        <dbReference type="WBParaSite" id="L893_g22972.t1"/>
    </source>
</evidence>
<feature type="region of interest" description="Disordered" evidence="1">
    <location>
        <begin position="104"/>
        <end position="157"/>
    </location>
</feature>
<feature type="chain" id="PRO_5009313021" evidence="3">
    <location>
        <begin position="19"/>
        <end position="230"/>
    </location>
</feature>
<evidence type="ECO:0000256" key="1">
    <source>
        <dbReference type="SAM" id="MobiDB-lite"/>
    </source>
</evidence>
<keyword evidence="2" id="KW-1133">Transmembrane helix</keyword>
<feature type="transmembrane region" description="Helical" evidence="2">
    <location>
        <begin position="199"/>
        <end position="227"/>
    </location>
</feature>
<protein>
    <submittedName>
        <fullName evidence="5">Uncharacterized protein</fullName>
    </submittedName>
</protein>